<dbReference type="EMBL" id="JAERRI010000007">
    <property type="protein sequence ID" value="MBL1090478.1"/>
    <property type="molecule type" value="Genomic_DNA"/>
</dbReference>
<evidence type="ECO:0000313" key="1">
    <source>
        <dbReference type="EMBL" id="MBL1090478.1"/>
    </source>
</evidence>
<accession>A0ABS1MRT9</accession>
<name>A0ABS1MRT9_9ACTN</name>
<reference evidence="1 2" key="1">
    <citation type="submission" date="2021-01" db="EMBL/GenBank/DDBJ databases">
        <title>WGS of actinomycetes isolated from Thailand.</title>
        <authorList>
            <person name="Thawai C."/>
        </authorList>
    </citation>
    <scope>NUCLEOTIDE SEQUENCE [LARGE SCALE GENOMIC DNA]</scope>
    <source>
        <strain evidence="1 2">CH9-7</strain>
    </source>
</reference>
<sequence length="453" mass="49258">MPLAGELTSSLISRIAACYGLPVASLLRQWTCRNSPARHDGGGVRADAEIVLNEAGRGVLAELCGVEPTVLARALPAFTVDDPKISTGREAALAQARWRSAGAVAGEAAFACRLCTARRTGQAPRAVRYVPRWQRVCVRHGRWLLDADADQPLEHLDLRGVPEVAAAQRRWAGVARRAVRAGVEAEQAFTVAHAVVARWWEQALHWEQEEIWPHRLHWLAGGNAGPRLGWWRIVGRDAAIFPEVVTVAQVLLEPEMAELAWQASGGTQPRARGADDVFCRRLGERVGRTWLGPKFAADYGSPLNDFTGALVRARRREAGPAGWGDPWRLKREQQPATMAGQLRVLAAEQQSGGSGSRWRATVDAEHRFQIEQLISEAREQLVQLRGVHSGTTAEVARTLLERLGHSAALIDQALMGTAAAAVAAGVALEDVAAWSRLPVHELAEIVTAGQDEH</sequence>
<evidence type="ECO:0000313" key="2">
    <source>
        <dbReference type="Proteomes" id="UP000629371"/>
    </source>
</evidence>
<keyword evidence="2" id="KW-1185">Reference proteome</keyword>
<proteinExistence type="predicted"/>
<protein>
    <submittedName>
        <fullName evidence="1">TniQ family protein</fullName>
    </submittedName>
</protein>
<gene>
    <name evidence="1" type="ORF">JK360_13890</name>
</gene>
<organism evidence="1 2">
    <name type="scientific">Streptomyces siderophoricus</name>
    <dbReference type="NCBI Taxonomy" id="2802281"/>
    <lineage>
        <taxon>Bacteria</taxon>
        <taxon>Bacillati</taxon>
        <taxon>Actinomycetota</taxon>
        <taxon>Actinomycetes</taxon>
        <taxon>Kitasatosporales</taxon>
        <taxon>Streptomycetaceae</taxon>
        <taxon>Streptomyces</taxon>
    </lineage>
</organism>
<dbReference type="Proteomes" id="UP000629371">
    <property type="component" value="Unassembled WGS sequence"/>
</dbReference>
<comment type="caution">
    <text evidence="1">The sequence shown here is derived from an EMBL/GenBank/DDBJ whole genome shotgun (WGS) entry which is preliminary data.</text>
</comment>